<comment type="cofactor">
    <cofactor evidence="1">
        <name>thiamine diphosphate</name>
        <dbReference type="ChEBI" id="CHEBI:58937"/>
    </cofactor>
</comment>
<feature type="domain" description="Transketolase-like pyrimidine-binding" evidence="12">
    <location>
        <begin position="624"/>
        <end position="815"/>
    </location>
</feature>
<dbReference type="InterPro" id="IPR042179">
    <property type="entry name" value="KGD_C_sf"/>
</dbReference>
<sequence>MKTMGYEGLDFEQIAGGVSPAFIETLYRRYKADPTGIEPQWQQFFEGLENSASGPSWANPRWPLSDTDALTAGLDPTQMEPAPKPAKGGAAKPAPVPAPSSEADIAKAAGDSIRAMLLIRTYRVRGHLAADLDPLGLARQNLPEDLRTEYHGFADTEIDRPVYLGGVLGLQWATVREIVDILRANYCGKVGLEYMHIADVAERRFLQERMEGKDKEITFTPDGKKAILTKVIEAEQWEKFLGKKYVGTKRFGLDGGESMIPAMESIIKYGGQLGVREIVYGMAHRGRLNMLTNVMEKPYRVLFHEFAGGSANPEDVGGSGDVKYHLGTSTDREFDGIKVHMSLVANPSHLEAVNPVVLGKSRALQTLRSDLEEHEQVLPVLIHGDAAFAGQGIVWECLGFSGIRGYNTGGCVHFVINNQVGFTTSPQFARSSPYPSDVAKGVQAPILHVNGDDPEAVTFATKVAIEFRQKFKRDVVIDMWCYRRFGHNEGDEPSFTQPLMYAKIKGHPGVSEIYGKRLIAEGVIDQAFVDEKTNQYNTLLEGEFEAGKSYSPNKADWFAGRWSGLSAPADPESARRSVDTGIEQKLFDGLGRTLTTVPEGHEIHKTLGRVIEAKREMFRSGANFDWATGEALAFGSLLSEGFGVRLSGQDSGRGTFSQRHAVWVDQKTEAKYVPLTTIPHGSFEVLDSPLSEYGVLGFEYGYALADPKALVLWEAQFGDFVNGAQIMIDQFIASGESKWLRANGLVMLLPHGYEGQGPEHSSARPERFLQLCAGDNMQVANVTTPANYFHLLRRQMHRNFRKPLVLMTPKSLLRHKLAVSKTEDFLGNSHFHRLLSDPKAPMDGEVRRLVLCTGKVAYDLLEARDAAGDQNTAIVRVEQLYPFPGEPLVERLKRMTNLEEVVWAQEEPKNNGYWTFVEPFIGACMVEAGIAPQRPRYAGRAAAASPATGLMKRHQTEQAALVADALGHNVREEIRRTRKN</sequence>
<dbReference type="CDD" id="cd02016">
    <property type="entry name" value="TPP_E1_OGDC_like"/>
    <property type="match status" value="1"/>
</dbReference>
<dbReference type="Pfam" id="PF16078">
    <property type="entry name" value="2-oxogl_dehyd_N"/>
    <property type="match status" value="1"/>
</dbReference>
<dbReference type="AlphaFoldDB" id="A0A840YAC3"/>
<dbReference type="InterPro" id="IPR001017">
    <property type="entry name" value="DH_E1"/>
</dbReference>
<evidence type="ECO:0000256" key="5">
    <source>
        <dbReference type="ARBA" id="ARBA00012280"/>
    </source>
</evidence>
<evidence type="ECO:0000256" key="9">
    <source>
        <dbReference type="ARBA" id="ARBA00023152"/>
    </source>
</evidence>
<dbReference type="Pfam" id="PF16870">
    <property type="entry name" value="OxoGdeHyase_C"/>
    <property type="match status" value="1"/>
</dbReference>
<dbReference type="GO" id="GO:0006096">
    <property type="term" value="P:glycolytic process"/>
    <property type="evidence" value="ECO:0007669"/>
    <property type="project" value="UniProtKB-KW"/>
</dbReference>
<dbReference type="InterPro" id="IPR011603">
    <property type="entry name" value="2oxoglutarate_DH_E1"/>
</dbReference>
<dbReference type="Gene3D" id="3.40.50.11610">
    <property type="entry name" value="Multifunctional 2-oxoglutarate metabolism enzyme, C-terminal domain"/>
    <property type="match status" value="1"/>
</dbReference>
<feature type="region of interest" description="Disordered" evidence="11">
    <location>
        <begin position="55"/>
        <end position="102"/>
    </location>
</feature>
<evidence type="ECO:0000313" key="14">
    <source>
        <dbReference type="Proteomes" id="UP000527143"/>
    </source>
</evidence>
<comment type="caution">
    <text evidence="13">The sequence shown here is derived from an EMBL/GenBank/DDBJ whole genome shotgun (WGS) entry which is preliminary data.</text>
</comment>
<dbReference type="Gene3D" id="3.40.50.12470">
    <property type="match status" value="1"/>
</dbReference>
<dbReference type="GO" id="GO:0006099">
    <property type="term" value="P:tricarboxylic acid cycle"/>
    <property type="evidence" value="ECO:0007669"/>
    <property type="project" value="TreeGrafter"/>
</dbReference>
<dbReference type="NCBIfam" id="TIGR00239">
    <property type="entry name" value="2oxo_dh_E1"/>
    <property type="match status" value="1"/>
</dbReference>
<comment type="subunit">
    <text evidence="4">Homodimer. Part of the 2-oxoglutarate dehydrogenase (OGDH) complex composed of E1 (2-oxoglutarate dehydrogenase), E2 (dihydrolipoamide succinyltransferase) and E3 (dihydrolipoamide dehydrogenase); the complex contains multiple copies of the three enzymatic components (E1, E2 and E3).</text>
</comment>
<dbReference type="Gene3D" id="1.10.287.1150">
    <property type="entry name" value="TPP helical domain"/>
    <property type="match status" value="1"/>
</dbReference>
<dbReference type="Pfam" id="PF02779">
    <property type="entry name" value="Transket_pyr"/>
    <property type="match status" value="1"/>
</dbReference>
<evidence type="ECO:0000256" key="6">
    <source>
        <dbReference type="ARBA" id="ARBA00013321"/>
    </source>
</evidence>
<keyword evidence="7 13" id="KW-0560">Oxidoreductase</keyword>
<dbReference type="GO" id="GO:0005829">
    <property type="term" value="C:cytosol"/>
    <property type="evidence" value="ECO:0007669"/>
    <property type="project" value="TreeGrafter"/>
</dbReference>
<dbReference type="NCBIfam" id="NF006914">
    <property type="entry name" value="PRK09404.1"/>
    <property type="match status" value="1"/>
</dbReference>
<evidence type="ECO:0000256" key="4">
    <source>
        <dbReference type="ARBA" id="ARBA00011301"/>
    </source>
</evidence>
<evidence type="ECO:0000259" key="12">
    <source>
        <dbReference type="SMART" id="SM00861"/>
    </source>
</evidence>
<dbReference type="InterPro" id="IPR005475">
    <property type="entry name" value="Transketolase-like_Pyr-bd"/>
</dbReference>
<feature type="compositionally biased region" description="Low complexity" evidence="11">
    <location>
        <begin position="85"/>
        <end position="102"/>
    </location>
</feature>
<dbReference type="InterPro" id="IPR031717">
    <property type="entry name" value="ODO-1/KGD_C"/>
</dbReference>
<dbReference type="SMART" id="SM00861">
    <property type="entry name" value="Transket_pyr"/>
    <property type="match status" value="1"/>
</dbReference>
<evidence type="ECO:0000256" key="11">
    <source>
        <dbReference type="SAM" id="MobiDB-lite"/>
    </source>
</evidence>
<dbReference type="Gene3D" id="3.40.50.970">
    <property type="match status" value="1"/>
</dbReference>
<keyword evidence="9" id="KW-0324">Glycolysis</keyword>
<protein>
    <recommendedName>
        <fullName evidence="6">2-oxoglutarate dehydrogenase E1 component</fullName>
        <ecNumber evidence="5">1.2.4.2</ecNumber>
    </recommendedName>
    <alternativeName>
        <fullName evidence="10">Alpha-ketoglutarate dehydrogenase</fullName>
    </alternativeName>
</protein>
<evidence type="ECO:0000256" key="3">
    <source>
        <dbReference type="ARBA" id="ARBA00006936"/>
    </source>
</evidence>
<dbReference type="SUPFAM" id="SSF52518">
    <property type="entry name" value="Thiamin diphosphate-binding fold (THDP-binding)"/>
    <property type="match status" value="2"/>
</dbReference>
<dbReference type="Pfam" id="PF00676">
    <property type="entry name" value="E1_dh"/>
    <property type="match status" value="1"/>
</dbReference>
<dbReference type="EMBL" id="JACIJF010000003">
    <property type="protein sequence ID" value="MBB5710287.1"/>
    <property type="molecule type" value="Genomic_DNA"/>
</dbReference>
<dbReference type="GO" id="GO:0030976">
    <property type="term" value="F:thiamine pyrophosphate binding"/>
    <property type="evidence" value="ECO:0007669"/>
    <property type="project" value="InterPro"/>
</dbReference>
<reference evidence="13 14" key="1">
    <citation type="submission" date="2020-08" db="EMBL/GenBank/DDBJ databases">
        <title>Genomic Encyclopedia of Type Strains, Phase IV (KMG-IV): sequencing the most valuable type-strain genomes for metagenomic binning, comparative biology and taxonomic classification.</title>
        <authorList>
            <person name="Goeker M."/>
        </authorList>
    </citation>
    <scope>NUCLEOTIDE SEQUENCE [LARGE SCALE GENOMIC DNA]</scope>
    <source>
        <strain evidence="13 14">DSM 26736</strain>
    </source>
</reference>
<evidence type="ECO:0000256" key="1">
    <source>
        <dbReference type="ARBA" id="ARBA00001964"/>
    </source>
</evidence>
<dbReference type="PIRSF" id="PIRSF000157">
    <property type="entry name" value="Oxoglu_dh_E1"/>
    <property type="match status" value="1"/>
</dbReference>
<evidence type="ECO:0000256" key="2">
    <source>
        <dbReference type="ARBA" id="ARBA00003906"/>
    </source>
</evidence>
<evidence type="ECO:0000313" key="13">
    <source>
        <dbReference type="EMBL" id="MBB5710287.1"/>
    </source>
</evidence>
<comment type="similarity">
    <text evidence="3">Belongs to the alpha-ketoglutarate dehydrogenase family.</text>
</comment>
<dbReference type="PANTHER" id="PTHR23152">
    <property type="entry name" value="2-OXOGLUTARATE DEHYDROGENASE"/>
    <property type="match status" value="1"/>
</dbReference>
<dbReference type="InterPro" id="IPR032106">
    <property type="entry name" value="2-oxogl_dehyd_N"/>
</dbReference>
<keyword evidence="14" id="KW-1185">Reference proteome</keyword>
<dbReference type="PANTHER" id="PTHR23152:SF4">
    <property type="entry name" value="2-OXOADIPATE DEHYDROGENASE COMPLEX COMPONENT E1"/>
    <property type="match status" value="1"/>
</dbReference>
<dbReference type="GO" id="GO:0004591">
    <property type="term" value="F:oxoglutarate dehydrogenase (succinyl-transferring) activity"/>
    <property type="evidence" value="ECO:0007669"/>
    <property type="project" value="UniProtKB-EC"/>
</dbReference>
<evidence type="ECO:0000256" key="10">
    <source>
        <dbReference type="ARBA" id="ARBA00030680"/>
    </source>
</evidence>
<dbReference type="Proteomes" id="UP000527143">
    <property type="component" value="Unassembled WGS sequence"/>
</dbReference>
<evidence type="ECO:0000256" key="8">
    <source>
        <dbReference type="ARBA" id="ARBA00023052"/>
    </source>
</evidence>
<proteinExistence type="inferred from homology"/>
<comment type="function">
    <text evidence="2">E1 component of the 2-oxoglutarate dehydrogenase (OGDH) complex which catalyzes the decarboxylation of 2-oxoglutarate, the first step in the conversion of 2-oxoglutarate to succinyl-CoA and CO(2).</text>
</comment>
<keyword evidence="8" id="KW-0786">Thiamine pyrophosphate</keyword>
<dbReference type="InterPro" id="IPR029061">
    <property type="entry name" value="THDP-binding"/>
</dbReference>
<gene>
    <name evidence="13" type="ORF">FHT02_001515</name>
</gene>
<dbReference type="NCBIfam" id="NF008907">
    <property type="entry name" value="PRK12270.1"/>
    <property type="match status" value="1"/>
</dbReference>
<organism evidence="13 14">
    <name type="scientific">Sphingomonas xinjiangensis</name>
    <dbReference type="NCBI Taxonomy" id="643568"/>
    <lineage>
        <taxon>Bacteria</taxon>
        <taxon>Pseudomonadati</taxon>
        <taxon>Pseudomonadota</taxon>
        <taxon>Alphaproteobacteria</taxon>
        <taxon>Sphingomonadales</taxon>
        <taxon>Sphingomonadaceae</taxon>
        <taxon>Sphingomonas</taxon>
    </lineage>
</organism>
<evidence type="ECO:0000256" key="7">
    <source>
        <dbReference type="ARBA" id="ARBA00023002"/>
    </source>
</evidence>
<dbReference type="GO" id="GO:0045252">
    <property type="term" value="C:oxoglutarate dehydrogenase complex"/>
    <property type="evidence" value="ECO:0007669"/>
    <property type="project" value="TreeGrafter"/>
</dbReference>
<dbReference type="EC" id="1.2.4.2" evidence="5"/>
<accession>A0A840YAC3</accession>
<name>A0A840YAC3_9SPHN</name>